<dbReference type="InterPro" id="IPR025736">
    <property type="entry name" value="PucR_C-HTH_dom"/>
</dbReference>
<dbReference type="Pfam" id="PF13556">
    <property type="entry name" value="HTH_30"/>
    <property type="match status" value="1"/>
</dbReference>
<dbReference type="RefSeq" id="WP_184918411.1">
    <property type="nucleotide sequence ID" value="NZ_JACHJR010000001.1"/>
</dbReference>
<name>A0A7W7SDT2_9ACTN</name>
<protein>
    <recommendedName>
        <fullName evidence="1">PucR C-terminal helix-turn-helix domain-containing protein</fullName>
    </recommendedName>
</protein>
<dbReference type="Gene3D" id="1.10.10.2840">
    <property type="entry name" value="PucR C-terminal helix-turn-helix domain"/>
    <property type="match status" value="1"/>
</dbReference>
<dbReference type="InterPro" id="IPR042070">
    <property type="entry name" value="PucR_C-HTH_sf"/>
</dbReference>
<keyword evidence="3" id="KW-1185">Reference proteome</keyword>
<evidence type="ECO:0000259" key="1">
    <source>
        <dbReference type="Pfam" id="PF13556"/>
    </source>
</evidence>
<reference evidence="2 3" key="1">
    <citation type="submission" date="2020-08" db="EMBL/GenBank/DDBJ databases">
        <title>Sequencing the genomes of 1000 actinobacteria strains.</title>
        <authorList>
            <person name="Klenk H.-P."/>
        </authorList>
    </citation>
    <scope>NUCLEOTIDE SEQUENCE [LARGE SCALE GENOMIC DNA]</scope>
    <source>
        <strain evidence="2 3">DSM 44786</strain>
    </source>
</reference>
<dbReference type="EMBL" id="JACHJR010000001">
    <property type="protein sequence ID" value="MBB4948625.1"/>
    <property type="molecule type" value="Genomic_DNA"/>
</dbReference>
<evidence type="ECO:0000313" key="3">
    <source>
        <dbReference type="Proteomes" id="UP000573327"/>
    </source>
</evidence>
<dbReference type="AlphaFoldDB" id="A0A7W7SDT2"/>
<organism evidence="2 3">
    <name type="scientific">Kitasatospora gansuensis</name>
    <dbReference type="NCBI Taxonomy" id="258050"/>
    <lineage>
        <taxon>Bacteria</taxon>
        <taxon>Bacillati</taxon>
        <taxon>Actinomycetota</taxon>
        <taxon>Actinomycetes</taxon>
        <taxon>Kitasatosporales</taxon>
        <taxon>Streptomycetaceae</taxon>
        <taxon>Kitasatospora</taxon>
    </lineage>
</organism>
<gene>
    <name evidence="2" type="ORF">F4556_004160</name>
</gene>
<comment type="caution">
    <text evidence="2">The sequence shown here is derived from an EMBL/GenBank/DDBJ whole genome shotgun (WGS) entry which is preliminary data.</text>
</comment>
<feature type="domain" description="PucR C-terminal helix-turn-helix" evidence="1">
    <location>
        <begin position="175"/>
        <end position="230"/>
    </location>
</feature>
<sequence>MGEGELLAELLAAVRELAGRSAARPWLVRLACGAVSAEALRAAAEAAGLDPDEGFQGWAAPYAAEAQERLDRLPGRCAVGEGPEGLLILTQGVPESEVAAALGADCLAAGLLRIGPDAARETLRDARAAAALAGGRAGLWRYQDLWPLTTTAAGDGRLDPLLAPAVATARTFPHLADAVRAFADHGFAVDTAARALRLHPDLLGRRLDRWQQLTGADLRTLPGLTASRTAVELAARGR</sequence>
<accession>A0A7W7SDT2</accession>
<dbReference type="Proteomes" id="UP000573327">
    <property type="component" value="Unassembled WGS sequence"/>
</dbReference>
<evidence type="ECO:0000313" key="2">
    <source>
        <dbReference type="EMBL" id="MBB4948625.1"/>
    </source>
</evidence>
<proteinExistence type="predicted"/>